<organism evidence="3 4">
    <name type="scientific">Thamnocephalis sphaerospora</name>
    <dbReference type="NCBI Taxonomy" id="78915"/>
    <lineage>
        <taxon>Eukaryota</taxon>
        <taxon>Fungi</taxon>
        <taxon>Fungi incertae sedis</taxon>
        <taxon>Zoopagomycota</taxon>
        <taxon>Zoopagomycotina</taxon>
        <taxon>Zoopagomycetes</taxon>
        <taxon>Zoopagales</taxon>
        <taxon>Sigmoideomycetaceae</taxon>
        <taxon>Thamnocephalis</taxon>
    </lineage>
</organism>
<evidence type="ECO:0000313" key="4">
    <source>
        <dbReference type="Proteomes" id="UP000271241"/>
    </source>
</evidence>
<feature type="transmembrane region" description="Helical" evidence="2">
    <location>
        <begin position="180"/>
        <end position="203"/>
    </location>
</feature>
<feature type="region of interest" description="Disordered" evidence="1">
    <location>
        <begin position="468"/>
        <end position="503"/>
    </location>
</feature>
<gene>
    <name evidence="3" type="ORF">THASP1DRAFT_24867</name>
</gene>
<evidence type="ECO:0000256" key="1">
    <source>
        <dbReference type="SAM" id="MobiDB-lite"/>
    </source>
</evidence>
<feature type="compositionally biased region" description="Gly residues" evidence="1">
    <location>
        <begin position="469"/>
        <end position="478"/>
    </location>
</feature>
<feature type="transmembrane region" description="Helical" evidence="2">
    <location>
        <begin position="261"/>
        <end position="280"/>
    </location>
</feature>
<accession>A0A4P9XM08</accession>
<feature type="transmembrane region" description="Helical" evidence="2">
    <location>
        <begin position="371"/>
        <end position="395"/>
    </location>
</feature>
<evidence type="ECO:0000256" key="2">
    <source>
        <dbReference type="SAM" id="Phobius"/>
    </source>
</evidence>
<feature type="compositionally biased region" description="Low complexity" evidence="1">
    <location>
        <begin position="479"/>
        <end position="488"/>
    </location>
</feature>
<proteinExistence type="predicted"/>
<keyword evidence="4" id="KW-1185">Reference proteome</keyword>
<sequence length="618" mass="67731">MDYYNHRTPYYDLAGTIVTWGLDENSTTCEYPPVNDGILRYFKTTRENMTVNQDSAIMVFWSAAMKANCGTVAQVGLAAEKFSREVLEKAGYPPLSLLVLASHPAGRLPMWGPRMRALRSVDPSVPDGPPNVPALFLDGEDTKAIYPHVIERMLKRNVMFQFAATQEPGIWNDIYLSDGFMAFVWILTILLGVATLYAIARVVRMMMLKQLLRDLRLAIVVLAAICNICKYSGGDALYQTHLVIAGFFLTTSTLAGRSLSIIYQLLSVIIFDMLLWHWSVRGRNVFSRPLVITFRIVIVCHVLLHVCNLGFDVYLAASWLREGKNAASLAYKRYIQPIISVFGAVAFAAFGVWFIRAVYQLRKHSEARSRFIQLSVLSFLAAFTFVVTSANVIITGDGDQTASDYTVEQVVFFDIADMIIFSIRGLVCLGVLGVAWPTATQELTANTNGTRVPGWSTRMWRRLISAMGTGRGSSGSSGSGTTPDNSTGVTDVNNTNRASRDPRINLLGEESTIDAKMMGESVVQQTLPAAMRSIPEGNSGSYFDSQAQGLSTIELETVHFGMPGAHEVSTIDATDSLGIMTMSSAPITLAQGHNVATMSADSSLPTETRTNSSQHVAV</sequence>
<keyword evidence="2" id="KW-0812">Transmembrane</keyword>
<dbReference type="EMBL" id="KZ992799">
    <property type="protein sequence ID" value="RKP06885.1"/>
    <property type="molecule type" value="Genomic_DNA"/>
</dbReference>
<dbReference type="AlphaFoldDB" id="A0A4P9XM08"/>
<reference evidence="4" key="1">
    <citation type="journal article" date="2018" name="Nat. Microbiol.">
        <title>Leveraging single-cell genomics to expand the fungal tree of life.</title>
        <authorList>
            <person name="Ahrendt S.R."/>
            <person name="Quandt C.A."/>
            <person name="Ciobanu D."/>
            <person name="Clum A."/>
            <person name="Salamov A."/>
            <person name="Andreopoulos B."/>
            <person name="Cheng J.F."/>
            <person name="Woyke T."/>
            <person name="Pelin A."/>
            <person name="Henrissat B."/>
            <person name="Reynolds N.K."/>
            <person name="Benny G.L."/>
            <person name="Smith M.E."/>
            <person name="James T.Y."/>
            <person name="Grigoriev I.V."/>
        </authorList>
    </citation>
    <scope>NUCLEOTIDE SEQUENCE [LARGE SCALE GENOMIC DNA]</scope>
    <source>
        <strain evidence="4">RSA 1356</strain>
    </source>
</reference>
<dbReference type="Proteomes" id="UP000271241">
    <property type="component" value="Unassembled WGS sequence"/>
</dbReference>
<keyword evidence="2" id="KW-0472">Membrane</keyword>
<keyword evidence="2" id="KW-1133">Transmembrane helix</keyword>
<protein>
    <submittedName>
        <fullName evidence="3">Uncharacterized protein</fullName>
    </submittedName>
</protein>
<name>A0A4P9XM08_9FUNG</name>
<feature type="transmembrane region" description="Helical" evidence="2">
    <location>
        <begin position="292"/>
        <end position="317"/>
    </location>
</feature>
<feature type="transmembrane region" description="Helical" evidence="2">
    <location>
        <begin position="215"/>
        <end position="233"/>
    </location>
</feature>
<evidence type="ECO:0000313" key="3">
    <source>
        <dbReference type="EMBL" id="RKP06885.1"/>
    </source>
</evidence>
<feature type="transmembrane region" description="Helical" evidence="2">
    <location>
        <begin position="337"/>
        <end position="359"/>
    </location>
</feature>
<feature type="transmembrane region" description="Helical" evidence="2">
    <location>
        <begin position="415"/>
        <end position="436"/>
    </location>
</feature>